<protein>
    <submittedName>
        <fullName evidence="1">Uncharacterized protein</fullName>
    </submittedName>
</protein>
<reference evidence="1" key="2">
    <citation type="submission" date="2017-10" db="EMBL/GenBank/DDBJ databases">
        <title>Ladona fulva Genome sequencing and assembly.</title>
        <authorList>
            <person name="Murali S."/>
            <person name="Richards S."/>
            <person name="Bandaranaike D."/>
            <person name="Bellair M."/>
            <person name="Blankenburg K."/>
            <person name="Chao H."/>
            <person name="Dinh H."/>
            <person name="Doddapaneni H."/>
            <person name="Dugan-Rocha S."/>
            <person name="Elkadiri S."/>
            <person name="Gnanaolivu R."/>
            <person name="Hernandez B."/>
            <person name="Skinner E."/>
            <person name="Javaid M."/>
            <person name="Lee S."/>
            <person name="Li M."/>
            <person name="Ming W."/>
            <person name="Munidasa M."/>
            <person name="Muniz J."/>
            <person name="Nguyen L."/>
            <person name="Hughes D."/>
            <person name="Osuji N."/>
            <person name="Pu L.-L."/>
            <person name="Puazo M."/>
            <person name="Qu C."/>
            <person name="Quiroz J."/>
            <person name="Raj R."/>
            <person name="Weissenberger G."/>
            <person name="Xin Y."/>
            <person name="Zou X."/>
            <person name="Han Y."/>
            <person name="Worley K."/>
            <person name="Muzny D."/>
            <person name="Gibbs R."/>
        </authorList>
    </citation>
    <scope>NUCLEOTIDE SEQUENCE</scope>
    <source>
        <strain evidence="1">Sampled in the wild</strain>
    </source>
</reference>
<dbReference type="EMBL" id="KZ309023">
    <property type="protein sequence ID" value="KAG8236421.1"/>
    <property type="molecule type" value="Genomic_DNA"/>
</dbReference>
<accession>A0A8K0P776</accession>
<comment type="caution">
    <text evidence="1">The sequence shown here is derived from an EMBL/GenBank/DDBJ whole genome shotgun (WGS) entry which is preliminary data.</text>
</comment>
<reference evidence="1" key="1">
    <citation type="submission" date="2013-04" db="EMBL/GenBank/DDBJ databases">
        <authorList>
            <person name="Qu J."/>
            <person name="Murali S.C."/>
            <person name="Bandaranaike D."/>
            <person name="Bellair M."/>
            <person name="Blankenburg K."/>
            <person name="Chao H."/>
            <person name="Dinh H."/>
            <person name="Doddapaneni H."/>
            <person name="Downs B."/>
            <person name="Dugan-Rocha S."/>
            <person name="Elkadiri S."/>
            <person name="Gnanaolivu R.D."/>
            <person name="Hernandez B."/>
            <person name="Javaid M."/>
            <person name="Jayaseelan J.C."/>
            <person name="Lee S."/>
            <person name="Li M."/>
            <person name="Ming W."/>
            <person name="Munidasa M."/>
            <person name="Muniz J."/>
            <person name="Nguyen L."/>
            <person name="Ongeri F."/>
            <person name="Osuji N."/>
            <person name="Pu L.-L."/>
            <person name="Puazo M."/>
            <person name="Qu C."/>
            <person name="Quiroz J."/>
            <person name="Raj R."/>
            <person name="Weissenberger G."/>
            <person name="Xin Y."/>
            <person name="Zou X."/>
            <person name="Han Y."/>
            <person name="Richards S."/>
            <person name="Worley K."/>
            <person name="Muzny D."/>
            <person name="Gibbs R."/>
        </authorList>
    </citation>
    <scope>NUCLEOTIDE SEQUENCE</scope>
    <source>
        <strain evidence="1">Sampled in the wild</strain>
    </source>
</reference>
<evidence type="ECO:0000313" key="2">
    <source>
        <dbReference type="Proteomes" id="UP000792457"/>
    </source>
</evidence>
<gene>
    <name evidence="1" type="ORF">J437_LFUL012842</name>
</gene>
<keyword evidence="2" id="KW-1185">Reference proteome</keyword>
<dbReference type="AlphaFoldDB" id="A0A8K0P776"/>
<dbReference type="Proteomes" id="UP000792457">
    <property type="component" value="Unassembled WGS sequence"/>
</dbReference>
<proteinExistence type="predicted"/>
<sequence length="245" mass="27104">MEKLESMLFNLPSYPNVRICLLCEVFIRCSTDGCGGRPAILLSKKPELPSVKVNLDGNLSGDLEAVLDEIDDEDDGGSITHADACITADEGYDGDVEILEMEEGPSNWKSNLCIHSDSCMASLPNSSWGNIVHQYSPGRKWNMQNIIFPDLCCLALDLLGYVHNSVNKHFASPSKLCCNIQKRNEDGDSVVEVEEMEVIIQSLRRLDALCRENASNCILLSKRGAIKKLIQSFSFCLEKESPDLS</sequence>
<evidence type="ECO:0000313" key="1">
    <source>
        <dbReference type="EMBL" id="KAG8236421.1"/>
    </source>
</evidence>
<organism evidence="1 2">
    <name type="scientific">Ladona fulva</name>
    <name type="common">Scarce chaser dragonfly</name>
    <name type="synonym">Libellula fulva</name>
    <dbReference type="NCBI Taxonomy" id="123851"/>
    <lineage>
        <taxon>Eukaryota</taxon>
        <taxon>Metazoa</taxon>
        <taxon>Ecdysozoa</taxon>
        <taxon>Arthropoda</taxon>
        <taxon>Hexapoda</taxon>
        <taxon>Insecta</taxon>
        <taxon>Pterygota</taxon>
        <taxon>Palaeoptera</taxon>
        <taxon>Odonata</taxon>
        <taxon>Epiprocta</taxon>
        <taxon>Anisoptera</taxon>
        <taxon>Libelluloidea</taxon>
        <taxon>Libellulidae</taxon>
        <taxon>Ladona</taxon>
    </lineage>
</organism>
<name>A0A8K0P776_LADFU</name>
<feature type="non-terminal residue" evidence="1">
    <location>
        <position position="1"/>
    </location>
</feature>